<reference evidence="1 2" key="1">
    <citation type="submission" date="2017-07" db="EMBL/GenBank/DDBJ databases">
        <title>Leptospira spp. isolated from tropical soils.</title>
        <authorList>
            <person name="Thibeaux R."/>
            <person name="Iraola G."/>
            <person name="Ferres I."/>
            <person name="Bierque E."/>
            <person name="Girault D."/>
            <person name="Soupe-Gilbert M.-E."/>
            <person name="Picardeau M."/>
            <person name="Goarant C."/>
        </authorList>
    </citation>
    <scope>NUCLEOTIDE SEQUENCE [LARGE SCALE GENOMIC DNA]</scope>
    <source>
        <strain evidence="1 2">FH2-B-D1</strain>
    </source>
</reference>
<keyword evidence="2" id="KW-1185">Reference proteome</keyword>
<dbReference type="EMBL" id="NPDU01000056">
    <property type="protein sequence ID" value="PJZ60604.1"/>
    <property type="molecule type" value="Genomic_DNA"/>
</dbReference>
<name>A0ABX4NUQ3_9LEPT</name>
<comment type="caution">
    <text evidence="1">The sequence shown here is derived from an EMBL/GenBank/DDBJ whole genome shotgun (WGS) entry which is preliminary data.</text>
</comment>
<evidence type="ECO:0000313" key="1">
    <source>
        <dbReference type="EMBL" id="PJZ60604.1"/>
    </source>
</evidence>
<protein>
    <submittedName>
        <fullName evidence="1">Uncharacterized protein</fullName>
    </submittedName>
</protein>
<gene>
    <name evidence="1" type="ORF">CH376_17610</name>
</gene>
<organism evidence="1 2">
    <name type="scientific">Leptospira adleri</name>
    <dbReference type="NCBI Taxonomy" id="2023186"/>
    <lineage>
        <taxon>Bacteria</taxon>
        <taxon>Pseudomonadati</taxon>
        <taxon>Spirochaetota</taxon>
        <taxon>Spirochaetia</taxon>
        <taxon>Leptospirales</taxon>
        <taxon>Leptospiraceae</taxon>
        <taxon>Leptospira</taxon>
    </lineage>
</organism>
<sequence length="129" mass="14997">MNERSSFEKRIEKTKELISFLNESFPLQPESDSEEWPRAYQTFFHEKKYSVVFSIFGSFTLIPSTAKHASTTSPIYYLSLDTNPSNSLAWTKPDGEFIENSQQIIDELIRSVQTYEEGISEINSRENRI</sequence>
<proteinExistence type="predicted"/>
<evidence type="ECO:0000313" key="2">
    <source>
        <dbReference type="Proteomes" id="UP000232149"/>
    </source>
</evidence>
<accession>A0ABX4NUQ3</accession>
<dbReference type="Proteomes" id="UP000232149">
    <property type="component" value="Unassembled WGS sequence"/>
</dbReference>
<dbReference type="RefSeq" id="WP_100788272.1">
    <property type="nucleotide sequence ID" value="NZ_NPDU01000056.1"/>
</dbReference>
<dbReference type="NCBIfam" id="NF047540">
    <property type="entry name" value="LIC_13241_dom"/>
    <property type="match status" value="1"/>
</dbReference>